<dbReference type="SUPFAM" id="SSF52743">
    <property type="entry name" value="Subtilisin-like"/>
    <property type="match status" value="1"/>
</dbReference>
<evidence type="ECO:0000256" key="4">
    <source>
        <dbReference type="ARBA" id="ARBA00022825"/>
    </source>
</evidence>
<dbReference type="Pfam" id="PF00082">
    <property type="entry name" value="Peptidase_S8"/>
    <property type="match status" value="1"/>
</dbReference>
<evidence type="ECO:0000256" key="2">
    <source>
        <dbReference type="ARBA" id="ARBA00022670"/>
    </source>
</evidence>
<keyword evidence="3 5" id="KW-0378">Hydrolase</keyword>
<feature type="active site" description="Charge relay system" evidence="5">
    <location>
        <position position="225"/>
    </location>
</feature>
<dbReference type="PROSITE" id="PS51257">
    <property type="entry name" value="PROKAR_LIPOPROTEIN"/>
    <property type="match status" value="1"/>
</dbReference>
<accession>A0A1M7Z6M4</accession>
<dbReference type="PRINTS" id="PR00723">
    <property type="entry name" value="SUBTILISIN"/>
</dbReference>
<dbReference type="GO" id="GO:0004252">
    <property type="term" value="F:serine-type endopeptidase activity"/>
    <property type="evidence" value="ECO:0007669"/>
    <property type="project" value="UniProtKB-UniRule"/>
</dbReference>
<name>A0A1M7Z6M4_9BACT</name>
<evidence type="ECO:0000259" key="6">
    <source>
        <dbReference type="Pfam" id="PF00082"/>
    </source>
</evidence>
<sequence length="451" mass="49329">MKTLFLSFCVSFVLFSCKGQSGISQVSPPDELLYDYEMVFKSNSGFNVITEKDDCQNGFADSKCNQKILQRKDSIRKYITRIDSSIHVPDDQIRVLVEVSVYLKGLKLGQLNKLKNSSYNSEYELTQSIEIQAKRPIMQTEYLEQAKRPQMQEQMRYDSIGKSSIMVQRIGGGEPQGDNPSHRVWIIDTGIDSSHQDIKIFFPEDTLSKDFANSGKNPFIDSIGHGTFLAGVIGGIASSEPEFEEGYGVNGVYPGAKMVSLKVFDKKGKSNTSLMKSALEYVYQYGSQRDIVNLSLGYDLKSAPCGNGPVFSFLASLVGKGISIVMSAGNDGNSSTTNFPGCVNLSSSQSGIEAQTYTIGSIEMPLMGTYWFSSFSNYGIPSIDYLEPGEQIFTTAPGGKYVVVSGTSISAAIFSGILYHNQEVGILGYTRRGNDGAGGPDPIYKIGKINF</sequence>
<evidence type="ECO:0000313" key="8">
    <source>
        <dbReference type="Proteomes" id="UP000184609"/>
    </source>
</evidence>
<evidence type="ECO:0000313" key="7">
    <source>
        <dbReference type="EMBL" id="SHO60597.1"/>
    </source>
</evidence>
<dbReference type="PANTHER" id="PTHR43806:SF11">
    <property type="entry name" value="CEREVISIN-RELATED"/>
    <property type="match status" value="1"/>
</dbReference>
<feature type="active site" description="Charge relay system" evidence="5">
    <location>
        <position position="408"/>
    </location>
</feature>
<dbReference type="EMBL" id="FRXN01000001">
    <property type="protein sequence ID" value="SHO60597.1"/>
    <property type="molecule type" value="Genomic_DNA"/>
</dbReference>
<keyword evidence="4 5" id="KW-0720">Serine protease</keyword>
<evidence type="ECO:0000256" key="5">
    <source>
        <dbReference type="PROSITE-ProRule" id="PRU01240"/>
    </source>
</evidence>
<evidence type="ECO:0000256" key="3">
    <source>
        <dbReference type="ARBA" id="ARBA00022801"/>
    </source>
</evidence>
<dbReference type="PANTHER" id="PTHR43806">
    <property type="entry name" value="PEPTIDASE S8"/>
    <property type="match status" value="1"/>
</dbReference>
<dbReference type="PROSITE" id="PS51892">
    <property type="entry name" value="SUBTILASE"/>
    <property type="match status" value="1"/>
</dbReference>
<dbReference type="InterPro" id="IPR036852">
    <property type="entry name" value="Peptidase_S8/S53_dom_sf"/>
</dbReference>
<dbReference type="RefSeq" id="WP_073570524.1">
    <property type="nucleotide sequence ID" value="NZ_FRXN01000001.1"/>
</dbReference>
<dbReference type="InterPro" id="IPR000209">
    <property type="entry name" value="Peptidase_S8/S53_dom"/>
</dbReference>
<reference evidence="8" key="1">
    <citation type="submission" date="2016-12" db="EMBL/GenBank/DDBJ databases">
        <authorList>
            <person name="Varghese N."/>
            <person name="Submissions S."/>
        </authorList>
    </citation>
    <scope>NUCLEOTIDE SEQUENCE [LARGE SCALE GENOMIC DNA]</scope>
    <source>
        <strain evidence="8">DSM 25035</strain>
    </source>
</reference>
<protein>
    <submittedName>
        <fullName evidence="7">Subtilase family protein</fullName>
    </submittedName>
</protein>
<dbReference type="Proteomes" id="UP000184609">
    <property type="component" value="Unassembled WGS sequence"/>
</dbReference>
<dbReference type="InterPro" id="IPR023827">
    <property type="entry name" value="Peptidase_S8_Asp-AS"/>
</dbReference>
<dbReference type="InterPro" id="IPR050131">
    <property type="entry name" value="Peptidase_S8_subtilisin-like"/>
</dbReference>
<dbReference type="GO" id="GO:0006508">
    <property type="term" value="P:proteolysis"/>
    <property type="evidence" value="ECO:0007669"/>
    <property type="project" value="UniProtKB-KW"/>
</dbReference>
<gene>
    <name evidence="7" type="ORF">SAMN04488108_0900</name>
</gene>
<organism evidence="7 8">
    <name type="scientific">Algoriphagus zhangzhouensis</name>
    <dbReference type="NCBI Taxonomy" id="1073327"/>
    <lineage>
        <taxon>Bacteria</taxon>
        <taxon>Pseudomonadati</taxon>
        <taxon>Bacteroidota</taxon>
        <taxon>Cytophagia</taxon>
        <taxon>Cytophagales</taxon>
        <taxon>Cyclobacteriaceae</taxon>
        <taxon>Algoriphagus</taxon>
    </lineage>
</organism>
<dbReference type="InterPro" id="IPR015500">
    <property type="entry name" value="Peptidase_S8_subtilisin-rel"/>
</dbReference>
<dbReference type="OrthoDB" id="9798386at2"/>
<keyword evidence="2 5" id="KW-0645">Protease</keyword>
<dbReference type="PROSITE" id="PS00136">
    <property type="entry name" value="SUBTILASE_ASP"/>
    <property type="match status" value="1"/>
</dbReference>
<feature type="active site" description="Charge relay system" evidence="5">
    <location>
        <position position="188"/>
    </location>
</feature>
<keyword evidence="8" id="KW-1185">Reference proteome</keyword>
<dbReference type="STRING" id="1073327.SAMN04488108_0900"/>
<dbReference type="AlphaFoldDB" id="A0A1M7Z6M4"/>
<proteinExistence type="inferred from homology"/>
<feature type="domain" description="Peptidase S8/S53" evidence="6">
    <location>
        <begin position="184"/>
        <end position="418"/>
    </location>
</feature>
<evidence type="ECO:0000256" key="1">
    <source>
        <dbReference type="ARBA" id="ARBA00011073"/>
    </source>
</evidence>
<comment type="similarity">
    <text evidence="1 5">Belongs to the peptidase S8 family.</text>
</comment>
<dbReference type="Gene3D" id="3.40.50.200">
    <property type="entry name" value="Peptidase S8/S53 domain"/>
    <property type="match status" value="1"/>
</dbReference>